<evidence type="ECO:0000256" key="2">
    <source>
        <dbReference type="SAM" id="Phobius"/>
    </source>
</evidence>
<protein>
    <recommendedName>
        <fullName evidence="5">DUF4232 domain-containing protein</fullName>
    </recommendedName>
</protein>
<dbReference type="EMBL" id="RCUY01000002">
    <property type="protein sequence ID" value="RLP83920.1"/>
    <property type="molecule type" value="Genomic_DNA"/>
</dbReference>
<organism evidence="3 4">
    <name type="scientific">Mycetocola lacteus</name>
    <dbReference type="NCBI Taxonomy" id="76637"/>
    <lineage>
        <taxon>Bacteria</taxon>
        <taxon>Bacillati</taxon>
        <taxon>Actinomycetota</taxon>
        <taxon>Actinomycetes</taxon>
        <taxon>Micrococcales</taxon>
        <taxon>Microbacteriaceae</taxon>
        <taxon>Mycetocola</taxon>
    </lineage>
</organism>
<keyword evidence="2" id="KW-1133">Transmembrane helix</keyword>
<keyword evidence="2" id="KW-0472">Membrane</keyword>
<evidence type="ECO:0008006" key="5">
    <source>
        <dbReference type="Google" id="ProtNLM"/>
    </source>
</evidence>
<gene>
    <name evidence="3" type="ORF">D9V34_03695</name>
</gene>
<keyword evidence="4" id="KW-1185">Reference proteome</keyword>
<dbReference type="RefSeq" id="WP_121687543.1">
    <property type="nucleotide sequence ID" value="NZ_RCUY01000002.1"/>
</dbReference>
<accession>A0A3L7AWK8</accession>
<feature type="transmembrane region" description="Helical" evidence="2">
    <location>
        <begin position="21"/>
        <end position="39"/>
    </location>
</feature>
<evidence type="ECO:0000313" key="4">
    <source>
        <dbReference type="Proteomes" id="UP000269438"/>
    </source>
</evidence>
<name>A0A3L7AWK8_9MICO</name>
<reference evidence="3 4" key="1">
    <citation type="submission" date="2018-10" db="EMBL/GenBank/DDBJ databases">
        <authorList>
            <person name="Li J."/>
        </authorList>
    </citation>
    <scope>NUCLEOTIDE SEQUENCE [LARGE SCALE GENOMIC DNA]</scope>
    <source>
        <strain evidence="3 4">JCM 11654</strain>
    </source>
</reference>
<sequence length="217" mass="22410">MSSSAPDSGRPSKQIYARRRLFVLLGLVAVIAVIVLLIVQPGSTSDVPKASVPVVTPTETPAPGASGAPSTNPSGAPTDGASVPKCTSKVIVVSAITDKGDYAAGEKPQLRMSITNTGSEACTINAGTSKQSFTILNGDNKVWTSTDCQVEPSDQNSVIESGQTVQSAEAIVWDRTKSTADTCEGNRDPVPAAGASYQLSVSIDGIKSTNAKRFVLE</sequence>
<dbReference type="AlphaFoldDB" id="A0A3L7AWK8"/>
<evidence type="ECO:0000313" key="3">
    <source>
        <dbReference type="EMBL" id="RLP83920.1"/>
    </source>
</evidence>
<dbReference type="Proteomes" id="UP000269438">
    <property type="component" value="Unassembled WGS sequence"/>
</dbReference>
<keyword evidence="2" id="KW-0812">Transmembrane</keyword>
<comment type="caution">
    <text evidence="3">The sequence shown here is derived from an EMBL/GenBank/DDBJ whole genome shotgun (WGS) entry which is preliminary data.</text>
</comment>
<feature type="region of interest" description="Disordered" evidence="1">
    <location>
        <begin position="44"/>
        <end position="82"/>
    </location>
</feature>
<feature type="compositionally biased region" description="Low complexity" evidence="1">
    <location>
        <begin position="52"/>
        <end position="61"/>
    </location>
</feature>
<evidence type="ECO:0000256" key="1">
    <source>
        <dbReference type="SAM" id="MobiDB-lite"/>
    </source>
</evidence>
<dbReference type="OrthoDB" id="5189092at2"/>
<proteinExistence type="predicted"/>